<dbReference type="Proteomes" id="UP001233999">
    <property type="component" value="Unassembled WGS sequence"/>
</dbReference>
<protein>
    <submittedName>
        <fullName evidence="1">Uncharacterized protein</fullName>
    </submittedName>
</protein>
<proteinExistence type="predicted"/>
<organism evidence="1 2">
    <name type="scientific">Diploptera punctata</name>
    <name type="common">Pacific beetle cockroach</name>
    <dbReference type="NCBI Taxonomy" id="6984"/>
    <lineage>
        <taxon>Eukaryota</taxon>
        <taxon>Metazoa</taxon>
        <taxon>Ecdysozoa</taxon>
        <taxon>Arthropoda</taxon>
        <taxon>Hexapoda</taxon>
        <taxon>Insecta</taxon>
        <taxon>Pterygota</taxon>
        <taxon>Neoptera</taxon>
        <taxon>Polyneoptera</taxon>
        <taxon>Dictyoptera</taxon>
        <taxon>Blattodea</taxon>
        <taxon>Blaberoidea</taxon>
        <taxon>Blaberidae</taxon>
        <taxon>Diplopterinae</taxon>
        <taxon>Diploptera</taxon>
    </lineage>
</organism>
<name>A0AAD7Z7Y5_DIPPU</name>
<dbReference type="EMBL" id="JASPKZ010009829">
    <property type="protein sequence ID" value="KAJ9575556.1"/>
    <property type="molecule type" value="Genomic_DNA"/>
</dbReference>
<comment type="caution">
    <text evidence="1">The sequence shown here is derived from an EMBL/GenBank/DDBJ whole genome shotgun (WGS) entry which is preliminary data.</text>
</comment>
<evidence type="ECO:0000313" key="2">
    <source>
        <dbReference type="Proteomes" id="UP001233999"/>
    </source>
</evidence>
<sequence>STKEKVKCEKKQSTFITTFITDESLHLFIEDYPTQNIIDMLRLWVICELMPCHPAKLVCTSMRRSNCAVTAEVILHFPKP</sequence>
<feature type="non-terminal residue" evidence="1">
    <location>
        <position position="80"/>
    </location>
</feature>
<accession>A0AAD7Z7Y5</accession>
<gene>
    <name evidence="1" type="ORF">L9F63_007564</name>
</gene>
<feature type="non-terminal residue" evidence="1">
    <location>
        <position position="1"/>
    </location>
</feature>
<reference evidence="1" key="1">
    <citation type="journal article" date="2023" name="IScience">
        <title>Live-bearing cockroach genome reveals convergent evolutionary mechanisms linked to viviparity in insects and beyond.</title>
        <authorList>
            <person name="Fouks B."/>
            <person name="Harrison M.C."/>
            <person name="Mikhailova A.A."/>
            <person name="Marchal E."/>
            <person name="English S."/>
            <person name="Carruthers M."/>
            <person name="Jennings E.C."/>
            <person name="Chiamaka E.L."/>
            <person name="Frigard R.A."/>
            <person name="Pippel M."/>
            <person name="Attardo G.M."/>
            <person name="Benoit J.B."/>
            <person name="Bornberg-Bauer E."/>
            <person name="Tobe S.S."/>
        </authorList>
    </citation>
    <scope>NUCLEOTIDE SEQUENCE</scope>
    <source>
        <strain evidence="1">Stay&amp;Tobe</strain>
    </source>
</reference>
<reference evidence="1" key="2">
    <citation type="submission" date="2023-05" db="EMBL/GenBank/DDBJ databases">
        <authorList>
            <person name="Fouks B."/>
        </authorList>
    </citation>
    <scope>NUCLEOTIDE SEQUENCE</scope>
    <source>
        <strain evidence="1">Stay&amp;Tobe</strain>
        <tissue evidence="1">Testes</tissue>
    </source>
</reference>
<evidence type="ECO:0000313" key="1">
    <source>
        <dbReference type="EMBL" id="KAJ9575556.1"/>
    </source>
</evidence>
<keyword evidence="2" id="KW-1185">Reference proteome</keyword>
<dbReference type="AlphaFoldDB" id="A0AAD7Z7Y5"/>